<evidence type="ECO:0000256" key="11">
    <source>
        <dbReference type="SAM" id="MobiDB-lite"/>
    </source>
</evidence>
<dbReference type="InterPro" id="IPR003903">
    <property type="entry name" value="UIM_dom"/>
</dbReference>
<dbReference type="PANTHER" id="PTHR15932">
    <property type="entry name" value="UBIQUITIN INTERACTION MOTIF-CONTAINING PROTEIN 1"/>
    <property type="match status" value="1"/>
</dbReference>
<comment type="similarity">
    <text evidence="2">Belongs to the RAP80 family.</text>
</comment>
<dbReference type="GO" id="GO:0006325">
    <property type="term" value="P:chromatin organization"/>
    <property type="evidence" value="ECO:0007669"/>
    <property type="project" value="UniProtKB-KW"/>
</dbReference>
<organism evidence="13 14">
    <name type="scientific">Scophthalmus maximus</name>
    <name type="common">Turbot</name>
    <name type="synonym">Psetta maxima</name>
    <dbReference type="NCBI Taxonomy" id="52904"/>
    <lineage>
        <taxon>Eukaryota</taxon>
        <taxon>Metazoa</taxon>
        <taxon>Chordata</taxon>
        <taxon>Craniata</taxon>
        <taxon>Vertebrata</taxon>
        <taxon>Euteleostomi</taxon>
        <taxon>Actinopterygii</taxon>
        <taxon>Neopterygii</taxon>
        <taxon>Teleostei</taxon>
        <taxon>Neoteleostei</taxon>
        <taxon>Acanthomorphata</taxon>
        <taxon>Carangaria</taxon>
        <taxon>Pleuronectiformes</taxon>
        <taxon>Pleuronectoidei</taxon>
        <taxon>Scophthalmidae</taxon>
        <taxon>Scophthalmus</taxon>
    </lineage>
</organism>
<accession>A0A8D3EA56</accession>
<proteinExistence type="inferred from homology"/>
<reference evidence="13" key="2">
    <citation type="submission" date="2025-08" db="UniProtKB">
        <authorList>
            <consortium name="Ensembl"/>
        </authorList>
    </citation>
    <scope>IDENTIFICATION</scope>
</reference>
<evidence type="ECO:0000256" key="9">
    <source>
        <dbReference type="ARBA" id="ARBA00029973"/>
    </source>
</evidence>
<dbReference type="PROSITE" id="PS50330">
    <property type="entry name" value="UIM"/>
    <property type="match status" value="1"/>
</dbReference>
<dbReference type="Gene3D" id="6.10.250.1800">
    <property type="match status" value="1"/>
</dbReference>
<name>A0A8D3EA56_SCOMX</name>
<dbReference type="Pfam" id="PF18282">
    <property type="entry name" value="RAP80_UIM"/>
    <property type="match status" value="1"/>
</dbReference>
<dbReference type="PANTHER" id="PTHR15932:SF2">
    <property type="entry name" value="BRCA1-A COMPLEX SUBUNIT RAP80"/>
    <property type="match status" value="1"/>
</dbReference>
<dbReference type="GO" id="GO:0070531">
    <property type="term" value="C:BRCA1-A complex"/>
    <property type="evidence" value="ECO:0007669"/>
    <property type="project" value="InterPro"/>
</dbReference>
<evidence type="ECO:0000256" key="1">
    <source>
        <dbReference type="ARBA" id="ARBA00004123"/>
    </source>
</evidence>
<protein>
    <recommendedName>
        <fullName evidence="3">BRCA1-A complex subunit RAP80</fullName>
    </recommendedName>
    <alternativeName>
        <fullName evidence="10">Receptor-associated protein 80</fullName>
    </alternativeName>
    <alternativeName>
        <fullName evidence="9">Ubiquitin interaction motif-containing protein 1</fullName>
    </alternativeName>
</protein>
<sequence>MSLRKQAVQDASFVPSETESIDENTQELEVVVDDDDDDDGDAKFLSSLFFSEMTEEEMMDLALRMSEQEASDDAFRLQQEEAAVMKAIEESVSTNLSSCHNLDLLSNHSSGSALDPNSRGGRGRRPSSGCHLTRTRPEVSRRPKKPKNG</sequence>
<dbReference type="Ensembl" id="ENSSMAT00000081785.1">
    <property type="protein sequence ID" value="ENSSMAP00000068665.1"/>
    <property type="gene ID" value="ENSSMAG00000027755.1"/>
</dbReference>
<keyword evidence="5" id="KW-0227">DNA damage</keyword>
<dbReference type="InterPro" id="IPR038868">
    <property type="entry name" value="RAP80"/>
</dbReference>
<keyword evidence="8" id="KW-0539">Nucleus</keyword>
<evidence type="ECO:0000256" key="7">
    <source>
        <dbReference type="ARBA" id="ARBA00023204"/>
    </source>
</evidence>
<feature type="compositionally biased region" description="Polar residues" evidence="11">
    <location>
        <begin position="102"/>
        <end position="112"/>
    </location>
</feature>
<evidence type="ECO:0000256" key="2">
    <source>
        <dbReference type="ARBA" id="ARBA00006465"/>
    </source>
</evidence>
<evidence type="ECO:0000256" key="10">
    <source>
        <dbReference type="ARBA" id="ARBA00031558"/>
    </source>
</evidence>
<dbReference type="InterPro" id="IPR040714">
    <property type="entry name" value="RAP80_UIM"/>
</dbReference>
<evidence type="ECO:0000313" key="13">
    <source>
        <dbReference type="Ensembl" id="ENSSMAP00000068665.1"/>
    </source>
</evidence>
<keyword evidence="7" id="KW-0234">DNA repair</keyword>
<keyword evidence="4" id="KW-0677">Repeat</keyword>
<dbReference type="AlphaFoldDB" id="A0A8D3EA56"/>
<evidence type="ECO:0000256" key="3">
    <source>
        <dbReference type="ARBA" id="ARBA00021660"/>
    </source>
</evidence>
<evidence type="ECO:0000256" key="8">
    <source>
        <dbReference type="ARBA" id="ARBA00023242"/>
    </source>
</evidence>
<comment type="subcellular location">
    <subcellularLocation>
        <location evidence="1">Nucleus</location>
    </subcellularLocation>
</comment>
<feature type="region of interest" description="Disordered" evidence="11">
    <location>
        <begin position="102"/>
        <end position="149"/>
    </location>
</feature>
<evidence type="ECO:0000256" key="6">
    <source>
        <dbReference type="ARBA" id="ARBA00022853"/>
    </source>
</evidence>
<dbReference type="GO" id="GO:0006302">
    <property type="term" value="P:double-strand break repair"/>
    <property type="evidence" value="ECO:0007669"/>
    <property type="project" value="InterPro"/>
</dbReference>
<evidence type="ECO:0000256" key="4">
    <source>
        <dbReference type="ARBA" id="ARBA00022737"/>
    </source>
</evidence>
<feature type="region of interest" description="Disordered" evidence="11">
    <location>
        <begin position="1"/>
        <end position="23"/>
    </location>
</feature>
<evidence type="ECO:0000313" key="14">
    <source>
        <dbReference type="Proteomes" id="UP000694558"/>
    </source>
</evidence>
<evidence type="ECO:0000259" key="12">
    <source>
        <dbReference type="Pfam" id="PF18282"/>
    </source>
</evidence>
<dbReference type="GO" id="GO:0045739">
    <property type="term" value="P:positive regulation of DNA repair"/>
    <property type="evidence" value="ECO:0007669"/>
    <property type="project" value="TreeGrafter"/>
</dbReference>
<dbReference type="GO" id="GO:0042393">
    <property type="term" value="F:histone binding"/>
    <property type="evidence" value="ECO:0007669"/>
    <property type="project" value="TreeGrafter"/>
</dbReference>
<dbReference type="Proteomes" id="UP000694558">
    <property type="component" value="Chromosome 4"/>
</dbReference>
<dbReference type="GO" id="GO:0070530">
    <property type="term" value="F:K63-linked polyubiquitin modification-dependent protein binding"/>
    <property type="evidence" value="ECO:0007669"/>
    <property type="project" value="InterPro"/>
</dbReference>
<keyword evidence="6" id="KW-0156">Chromatin regulator</keyword>
<reference evidence="13" key="1">
    <citation type="submission" date="2023-05" db="EMBL/GenBank/DDBJ databases">
        <title>High-quality long-read genome of Scophthalmus maximus.</title>
        <authorList>
            <person name="Lien S."/>
            <person name="Martinez P."/>
        </authorList>
    </citation>
    <scope>NUCLEOTIDE SEQUENCE [LARGE SCALE GENOMIC DNA]</scope>
</reference>
<feature type="domain" description="RAP80 N-terminal" evidence="12">
    <location>
        <begin position="52"/>
        <end position="97"/>
    </location>
</feature>
<evidence type="ECO:0000256" key="5">
    <source>
        <dbReference type="ARBA" id="ARBA00022763"/>
    </source>
</evidence>